<reference evidence="2" key="1">
    <citation type="submission" date="2018-07" db="EMBL/GenBank/DDBJ databases">
        <title>Giant CbK-like Caulobacter bacteriophages have genetically divergent genomes.</title>
        <authorList>
            <person name="Wilson K.M."/>
            <person name="Ely B."/>
        </authorList>
    </citation>
    <scope>NUCLEOTIDE SEQUENCE [LARGE SCALE GENOMIC DNA]</scope>
</reference>
<dbReference type="Proteomes" id="UP000259026">
    <property type="component" value="Segment"/>
</dbReference>
<protein>
    <submittedName>
        <fullName evidence="1">Uncharacterized protein</fullName>
    </submittedName>
</protein>
<dbReference type="EMBL" id="MH588545">
    <property type="protein sequence ID" value="AXQ68834.1"/>
    <property type="molecule type" value="Genomic_DNA"/>
</dbReference>
<accession>A0A385EAF4</accession>
<sequence length="38" mass="4373">MEGRWVEGPIDEATTLRTRVEWLINLAHEPDSICYITG</sequence>
<reference evidence="1 2" key="2">
    <citation type="submission" date="2018-09" db="EMBL/GenBank/DDBJ databases">
        <title>Giant CbK-like Caulobacter bacteriophages have genetically divergent genomes.</title>
        <authorList>
            <person name="Wilson K."/>
            <person name="Ely B."/>
        </authorList>
    </citation>
    <scope>NUCLEOTIDE SEQUENCE [LARGE SCALE GENOMIC DNA]</scope>
</reference>
<organism evidence="1 2">
    <name type="scientific">Caulobacter phage CcrPW</name>
    <dbReference type="NCBI Taxonomy" id="2283271"/>
    <lineage>
        <taxon>Viruses</taxon>
        <taxon>Duplodnaviria</taxon>
        <taxon>Heunggongvirae</taxon>
        <taxon>Uroviricota</taxon>
        <taxon>Caudoviricetes</taxon>
        <taxon>Jeanschmidtviridae</taxon>
        <taxon>Colossusvirus</taxon>
        <taxon>Colossusvirus PW</taxon>
    </lineage>
</organism>
<proteinExistence type="predicted"/>
<evidence type="ECO:0000313" key="2">
    <source>
        <dbReference type="Proteomes" id="UP000259026"/>
    </source>
</evidence>
<keyword evidence="2" id="KW-1185">Reference proteome</keyword>
<evidence type="ECO:0000313" key="1">
    <source>
        <dbReference type="EMBL" id="AXQ68834.1"/>
    </source>
</evidence>
<gene>
    <name evidence="1" type="ORF">CcrPW_gp295</name>
</gene>
<name>A0A385EAF4_9CAUD</name>